<name>A0A964FKC6_9CYAN</name>
<protein>
    <submittedName>
        <fullName evidence="1">Uncharacterized protein</fullName>
    </submittedName>
</protein>
<dbReference type="Proteomes" id="UP000729733">
    <property type="component" value="Unassembled WGS sequence"/>
</dbReference>
<organism evidence="1 2">
    <name type="scientific">Waterburya agarophytonicola KI4</name>
    <dbReference type="NCBI Taxonomy" id="2874699"/>
    <lineage>
        <taxon>Bacteria</taxon>
        <taxon>Bacillati</taxon>
        <taxon>Cyanobacteriota</taxon>
        <taxon>Cyanophyceae</taxon>
        <taxon>Pleurocapsales</taxon>
        <taxon>Hyellaceae</taxon>
        <taxon>Waterburya</taxon>
        <taxon>Waterburya agarophytonicola</taxon>
    </lineage>
</organism>
<sequence>SSLSIEQLLFSLQNENCCIDPQIIDQPRETNISAILVKKAGDMPEFWHRDTSFIATIEELYQRVKTKNRDLF</sequence>
<evidence type="ECO:0000313" key="2">
    <source>
        <dbReference type="Proteomes" id="UP000729733"/>
    </source>
</evidence>
<feature type="non-terminal residue" evidence="1">
    <location>
        <position position="1"/>
    </location>
</feature>
<evidence type="ECO:0000313" key="1">
    <source>
        <dbReference type="EMBL" id="MCC0178678.1"/>
    </source>
</evidence>
<gene>
    <name evidence="1" type="ORF">I4641_17035</name>
</gene>
<accession>A0A964FKC6</accession>
<dbReference type="AlphaFoldDB" id="A0A964FKC6"/>
<comment type="caution">
    <text evidence="1">The sequence shown here is derived from an EMBL/GenBank/DDBJ whole genome shotgun (WGS) entry which is preliminary data.</text>
</comment>
<reference evidence="1" key="1">
    <citation type="journal article" date="2021" name="Antonie Van Leeuwenhoek">
        <title>Draft genome and description of Waterburya agarophytonicola gen. nov. sp. nov. (Pleurocapsales, Cyanobacteria): a seaweed symbiont.</title>
        <authorList>
            <person name="Bonthond G."/>
            <person name="Shalygin S."/>
            <person name="Bayer T."/>
            <person name="Weinberger F."/>
        </authorList>
    </citation>
    <scope>NUCLEOTIDE SEQUENCE</scope>
    <source>
        <strain evidence="1">KI4</strain>
    </source>
</reference>
<dbReference type="EMBL" id="JADWDC010000050">
    <property type="protein sequence ID" value="MCC0178678.1"/>
    <property type="molecule type" value="Genomic_DNA"/>
</dbReference>
<keyword evidence="2" id="KW-1185">Reference proteome</keyword>
<proteinExistence type="predicted"/>